<dbReference type="OrthoDB" id="19619at2759"/>
<evidence type="ECO:0000256" key="3">
    <source>
        <dbReference type="ARBA" id="ARBA00023128"/>
    </source>
</evidence>
<dbReference type="Proteomes" id="UP000076727">
    <property type="component" value="Unassembled WGS sequence"/>
</dbReference>
<reference evidence="4 5" key="1">
    <citation type="journal article" date="2016" name="Mol. Biol. Evol.">
        <title>Comparative Genomics of Early-Diverging Mushroom-Forming Fungi Provides Insights into the Origins of Lignocellulose Decay Capabilities.</title>
        <authorList>
            <person name="Nagy L.G."/>
            <person name="Riley R."/>
            <person name="Tritt A."/>
            <person name="Adam C."/>
            <person name="Daum C."/>
            <person name="Floudas D."/>
            <person name="Sun H."/>
            <person name="Yadav J.S."/>
            <person name="Pangilinan J."/>
            <person name="Larsson K.H."/>
            <person name="Matsuura K."/>
            <person name="Barry K."/>
            <person name="Labutti K."/>
            <person name="Kuo R."/>
            <person name="Ohm R.A."/>
            <person name="Bhattacharya S.S."/>
            <person name="Shirouzu T."/>
            <person name="Yoshinaga Y."/>
            <person name="Martin F.M."/>
            <person name="Grigoriev I.V."/>
            <person name="Hibbett D.S."/>
        </authorList>
    </citation>
    <scope>NUCLEOTIDE SEQUENCE [LARGE SCALE GENOMIC DNA]</scope>
    <source>
        <strain evidence="4 5">L-15889</strain>
    </source>
</reference>
<dbReference type="Pfam" id="PF07961">
    <property type="entry name" value="MBA1"/>
    <property type="match status" value="1"/>
</dbReference>
<evidence type="ECO:0000313" key="4">
    <source>
        <dbReference type="EMBL" id="KZT71886.1"/>
    </source>
</evidence>
<accession>A0A165SEZ2</accession>
<evidence type="ECO:0008006" key="6">
    <source>
        <dbReference type="Google" id="ProtNLM"/>
    </source>
</evidence>
<keyword evidence="5" id="KW-1185">Reference proteome</keyword>
<evidence type="ECO:0000313" key="5">
    <source>
        <dbReference type="Proteomes" id="UP000076727"/>
    </source>
</evidence>
<dbReference type="PANTHER" id="PTHR28554">
    <property type="entry name" value="39S RIBOSOMAL PROTEIN L45, MITOCHONDRIAL"/>
    <property type="match status" value="1"/>
</dbReference>
<keyword evidence="2" id="KW-0809">Transit peptide</keyword>
<feature type="non-terminal residue" evidence="4">
    <location>
        <position position="1"/>
    </location>
</feature>
<dbReference type="AlphaFoldDB" id="A0A165SEZ2"/>
<feature type="non-terminal residue" evidence="4">
    <location>
        <position position="288"/>
    </location>
</feature>
<dbReference type="Gene3D" id="3.10.450.240">
    <property type="match status" value="1"/>
</dbReference>
<evidence type="ECO:0000256" key="1">
    <source>
        <dbReference type="ARBA" id="ARBA00004173"/>
    </source>
</evidence>
<proteinExistence type="predicted"/>
<gene>
    <name evidence="4" type="ORF">DAEQUDRAFT_635569</name>
</gene>
<comment type="subcellular location">
    <subcellularLocation>
        <location evidence="1">Mitochondrion</location>
    </subcellularLocation>
</comment>
<keyword evidence="3" id="KW-0496">Mitochondrion</keyword>
<dbReference type="PANTHER" id="PTHR28554:SF1">
    <property type="entry name" value="LARGE RIBOSOMAL SUBUNIT PROTEIN ML45"/>
    <property type="match status" value="1"/>
</dbReference>
<evidence type="ECO:0000256" key="2">
    <source>
        <dbReference type="ARBA" id="ARBA00022946"/>
    </source>
</evidence>
<dbReference type="EMBL" id="KV429043">
    <property type="protein sequence ID" value="KZT71886.1"/>
    <property type="molecule type" value="Genomic_DNA"/>
</dbReference>
<dbReference type="GO" id="GO:0005743">
    <property type="term" value="C:mitochondrial inner membrane"/>
    <property type="evidence" value="ECO:0007669"/>
    <property type="project" value="InterPro"/>
</dbReference>
<dbReference type="GO" id="GO:0032979">
    <property type="term" value="P:protein insertion into mitochondrial inner membrane from matrix"/>
    <property type="evidence" value="ECO:0007669"/>
    <property type="project" value="InterPro"/>
</dbReference>
<dbReference type="InterPro" id="IPR024621">
    <property type="entry name" value="Mba1"/>
</dbReference>
<dbReference type="STRING" id="1314783.A0A165SEZ2"/>
<protein>
    <recommendedName>
        <fullName evidence="6">Tim44-like domain-containing protein</fullName>
    </recommendedName>
</protein>
<sequence length="288" mass="32465">LLRGLVQQQRPRRRTLATARLRAQKDPAALSTEEVLQRLEVIKHMEKQLPYDPWGQPVQTFDVVIPGLLAKKRGATLAEHLRAAGATLRNWVRNVASMRIMAGDKGFPGIPHTSTLSAVTSLQIFRAQSTKASAWVAPIRRAALDTYTRLNEAVAARDEDAVKALAIGDMRAHYLGLVRRQDPARRYVWRCVGERTPCRILSVRSTPAHLGMHVPNDGSRLLTQVLVRFDTLQSLEVYSKKGTLVHKQDAKPVVEHLVLQKRMWYDSPWVVRDVLYEGLENHEKVVAA</sequence>
<name>A0A165SEZ2_9APHY</name>
<organism evidence="4 5">
    <name type="scientific">Daedalea quercina L-15889</name>
    <dbReference type="NCBI Taxonomy" id="1314783"/>
    <lineage>
        <taxon>Eukaryota</taxon>
        <taxon>Fungi</taxon>
        <taxon>Dikarya</taxon>
        <taxon>Basidiomycota</taxon>
        <taxon>Agaricomycotina</taxon>
        <taxon>Agaricomycetes</taxon>
        <taxon>Polyporales</taxon>
        <taxon>Fomitopsis</taxon>
    </lineage>
</organism>
<dbReference type="InterPro" id="IPR051975">
    <property type="entry name" value="mtLSU_mL45"/>
</dbReference>